<dbReference type="EMBL" id="SDWV01000008">
    <property type="protein sequence ID" value="RYC11308.1"/>
    <property type="molecule type" value="Genomic_DNA"/>
</dbReference>
<name>A0A4Q2T3C9_9ACTN</name>
<evidence type="ECO:0000313" key="4">
    <source>
        <dbReference type="Proteomes" id="UP000291101"/>
    </source>
</evidence>
<feature type="domain" description="DUF4240" evidence="2">
    <location>
        <begin position="78"/>
        <end position="121"/>
    </location>
</feature>
<keyword evidence="1" id="KW-0732">Signal</keyword>
<dbReference type="AlphaFoldDB" id="A0A4Q2T3C9"/>
<proteinExistence type="predicted"/>
<keyword evidence="4" id="KW-1185">Reference proteome</keyword>
<dbReference type="InterPro" id="IPR025334">
    <property type="entry name" value="DUF4240"/>
</dbReference>
<reference evidence="3 4" key="1">
    <citation type="submission" date="2019-01" db="EMBL/GenBank/DDBJ databases">
        <title>Novel species of Nocardioides.</title>
        <authorList>
            <person name="Liu Q."/>
            <person name="X Y.-H."/>
        </authorList>
    </citation>
    <scope>NUCLEOTIDE SEQUENCE [LARGE SCALE GENOMIC DNA]</scope>
    <source>
        <strain evidence="3 4">HLT2-9</strain>
    </source>
</reference>
<organism evidence="3 4">
    <name type="scientific">Nocardioides zhouii</name>
    <dbReference type="NCBI Taxonomy" id="1168729"/>
    <lineage>
        <taxon>Bacteria</taxon>
        <taxon>Bacillati</taxon>
        <taxon>Actinomycetota</taxon>
        <taxon>Actinomycetes</taxon>
        <taxon>Propionibacteriales</taxon>
        <taxon>Nocardioidaceae</taxon>
        <taxon>Nocardioides</taxon>
    </lineage>
</organism>
<evidence type="ECO:0000256" key="1">
    <source>
        <dbReference type="SAM" id="SignalP"/>
    </source>
</evidence>
<feature type="signal peptide" evidence="1">
    <location>
        <begin position="1"/>
        <end position="26"/>
    </location>
</feature>
<protein>
    <submittedName>
        <fullName evidence="3">DUF4240 domain-containing protein</fullName>
    </submittedName>
</protein>
<feature type="chain" id="PRO_5020224668" evidence="1">
    <location>
        <begin position="27"/>
        <end position="155"/>
    </location>
</feature>
<sequence length="155" mass="15773">MTGVGVRMSVAALLGALALAGCGSDAGEPATSGSPPPAYCSPTGSGHEKFWEVVHASCTIALRSSTDVSDDICAPGMGLGDDLSTDYRSWIVAHGQSAYDAVLADPEALRAFPDARAGCGLGEFFGAAAHDLYLEMTGLSARKSGLPLLEVPARS</sequence>
<dbReference type="OrthoDB" id="6200718at2"/>
<evidence type="ECO:0000259" key="2">
    <source>
        <dbReference type="Pfam" id="PF14024"/>
    </source>
</evidence>
<comment type="caution">
    <text evidence="3">The sequence shown here is derived from an EMBL/GenBank/DDBJ whole genome shotgun (WGS) entry which is preliminary data.</text>
</comment>
<dbReference type="Proteomes" id="UP000291101">
    <property type="component" value="Unassembled WGS sequence"/>
</dbReference>
<evidence type="ECO:0000313" key="3">
    <source>
        <dbReference type="EMBL" id="RYC11308.1"/>
    </source>
</evidence>
<dbReference type="PROSITE" id="PS51257">
    <property type="entry name" value="PROKAR_LIPOPROTEIN"/>
    <property type="match status" value="1"/>
</dbReference>
<accession>A0A4Q2T3C9</accession>
<dbReference type="Pfam" id="PF14024">
    <property type="entry name" value="DUF4240"/>
    <property type="match status" value="1"/>
</dbReference>
<dbReference type="RefSeq" id="WP_129426741.1">
    <property type="nucleotide sequence ID" value="NZ_SDWV01000008.1"/>
</dbReference>
<gene>
    <name evidence="3" type="ORF">EUA94_10095</name>
</gene>